<dbReference type="GO" id="GO:0005576">
    <property type="term" value="C:extracellular region"/>
    <property type="evidence" value="ECO:0007669"/>
    <property type="project" value="UniProtKB-SubCell"/>
</dbReference>
<dbReference type="GO" id="GO:0016671">
    <property type="term" value="F:oxidoreductase activity, acting on a sulfur group of donors, disulfide as acceptor"/>
    <property type="evidence" value="ECO:0007669"/>
    <property type="project" value="InterPro"/>
</dbReference>
<evidence type="ECO:0008006" key="8">
    <source>
        <dbReference type="Google" id="ProtNLM"/>
    </source>
</evidence>
<dbReference type="Pfam" id="PF03227">
    <property type="entry name" value="GILT"/>
    <property type="match status" value="1"/>
</dbReference>
<evidence type="ECO:0000256" key="4">
    <source>
        <dbReference type="ARBA" id="ARBA00022729"/>
    </source>
</evidence>
<dbReference type="EMBL" id="KQ086133">
    <property type="protein sequence ID" value="KLO07540.1"/>
    <property type="molecule type" value="Genomic_DNA"/>
</dbReference>
<comment type="similarity">
    <text evidence="2">Belongs to the GILT family.</text>
</comment>
<comment type="subcellular location">
    <subcellularLocation>
        <location evidence="1">Secreted</location>
    </subcellularLocation>
</comment>
<evidence type="ECO:0000313" key="6">
    <source>
        <dbReference type="EMBL" id="KLO07540.1"/>
    </source>
</evidence>
<gene>
    <name evidence="6" type="ORF">SCHPADRAFT_836563</name>
</gene>
<dbReference type="InterPro" id="IPR004911">
    <property type="entry name" value="Interferon-induced_GILT"/>
</dbReference>
<evidence type="ECO:0000313" key="7">
    <source>
        <dbReference type="Proteomes" id="UP000053477"/>
    </source>
</evidence>
<dbReference type="OrthoDB" id="958254at2759"/>
<keyword evidence="5" id="KW-0325">Glycoprotein</keyword>
<evidence type="ECO:0000256" key="3">
    <source>
        <dbReference type="ARBA" id="ARBA00022525"/>
    </source>
</evidence>
<evidence type="ECO:0000256" key="5">
    <source>
        <dbReference type="ARBA" id="ARBA00023180"/>
    </source>
</evidence>
<proteinExistence type="inferred from homology"/>
<protein>
    <recommendedName>
        <fullName evidence="8">GILT-domain-containing protein</fullName>
    </recommendedName>
</protein>
<keyword evidence="3" id="KW-0964">Secreted</keyword>
<dbReference type="AlphaFoldDB" id="A0A0H2R6V4"/>
<organism evidence="6 7">
    <name type="scientific">Schizopora paradoxa</name>
    <dbReference type="NCBI Taxonomy" id="27342"/>
    <lineage>
        <taxon>Eukaryota</taxon>
        <taxon>Fungi</taxon>
        <taxon>Dikarya</taxon>
        <taxon>Basidiomycota</taxon>
        <taxon>Agaricomycotina</taxon>
        <taxon>Agaricomycetes</taxon>
        <taxon>Hymenochaetales</taxon>
        <taxon>Schizoporaceae</taxon>
        <taxon>Schizopora</taxon>
    </lineage>
</organism>
<keyword evidence="7" id="KW-1185">Reference proteome</keyword>
<name>A0A0H2R6V4_9AGAM</name>
<keyword evidence="4" id="KW-0732">Signal</keyword>
<dbReference type="Proteomes" id="UP000053477">
    <property type="component" value="Unassembled WGS sequence"/>
</dbReference>
<dbReference type="PANTHER" id="PTHR13234">
    <property type="entry name" value="GAMMA-INTERFERON INDUCIBLE LYSOSOMAL THIOL REDUCTASE GILT"/>
    <property type="match status" value="1"/>
</dbReference>
<dbReference type="PANTHER" id="PTHR13234:SF8">
    <property type="entry name" value="GAMMA-INTERFERON-INDUCIBLE LYSOSOMAL THIOL REDUCTASE"/>
    <property type="match status" value="1"/>
</dbReference>
<reference evidence="6 7" key="1">
    <citation type="submission" date="2015-04" db="EMBL/GenBank/DDBJ databases">
        <title>Complete genome sequence of Schizopora paradoxa KUC8140, a cosmopolitan wood degrader in East Asia.</title>
        <authorList>
            <consortium name="DOE Joint Genome Institute"/>
            <person name="Min B."/>
            <person name="Park H."/>
            <person name="Jang Y."/>
            <person name="Kim J.-J."/>
            <person name="Kim K.H."/>
            <person name="Pangilinan J."/>
            <person name="Lipzen A."/>
            <person name="Riley R."/>
            <person name="Grigoriev I.V."/>
            <person name="Spatafora J.W."/>
            <person name="Choi I.-G."/>
        </authorList>
    </citation>
    <scope>NUCLEOTIDE SEQUENCE [LARGE SCALE GENOMIC DNA]</scope>
    <source>
        <strain evidence="6 7">KUC8140</strain>
    </source>
</reference>
<evidence type="ECO:0000256" key="2">
    <source>
        <dbReference type="ARBA" id="ARBA00005679"/>
    </source>
</evidence>
<dbReference type="InParanoid" id="A0A0H2R6V4"/>
<evidence type="ECO:0000256" key="1">
    <source>
        <dbReference type="ARBA" id="ARBA00004613"/>
    </source>
</evidence>
<dbReference type="STRING" id="27342.A0A0H2R6V4"/>
<accession>A0A0H2R6V4</accession>
<sequence length="201" mass="22050">MRKADVKVPVTLGVMSRCPDALLCEAVFDKVVAKVGDKIELSLSFIGTLNDTDKDFGVSCMHGPDECAGNVQELCAVMYLPQQQWWSFLQCQNFNGRNKIGTPETALSCAEVAKFSWEESGVGDCAGSSGDGKGEEGVELLKESVQTSRLLGIAKSCTVMINAEKVCVHDGTWKECDNGHTPEDFIRQINDEYDDLNRHLH</sequence>